<proteinExistence type="predicted"/>
<evidence type="ECO:0000313" key="2">
    <source>
        <dbReference type="Proteomes" id="UP000799766"/>
    </source>
</evidence>
<name>A0A6A6P6B9_9PEZI</name>
<organism evidence="1 2">
    <name type="scientific">Lineolata rhizophorae</name>
    <dbReference type="NCBI Taxonomy" id="578093"/>
    <lineage>
        <taxon>Eukaryota</taxon>
        <taxon>Fungi</taxon>
        <taxon>Dikarya</taxon>
        <taxon>Ascomycota</taxon>
        <taxon>Pezizomycotina</taxon>
        <taxon>Dothideomycetes</taxon>
        <taxon>Dothideomycetes incertae sedis</taxon>
        <taxon>Lineolatales</taxon>
        <taxon>Lineolataceae</taxon>
        <taxon>Lineolata</taxon>
    </lineage>
</organism>
<reference evidence="1" key="1">
    <citation type="journal article" date="2020" name="Stud. Mycol.">
        <title>101 Dothideomycetes genomes: a test case for predicting lifestyles and emergence of pathogens.</title>
        <authorList>
            <person name="Haridas S."/>
            <person name="Albert R."/>
            <person name="Binder M."/>
            <person name="Bloem J."/>
            <person name="Labutti K."/>
            <person name="Salamov A."/>
            <person name="Andreopoulos B."/>
            <person name="Baker S."/>
            <person name="Barry K."/>
            <person name="Bills G."/>
            <person name="Bluhm B."/>
            <person name="Cannon C."/>
            <person name="Castanera R."/>
            <person name="Culley D."/>
            <person name="Daum C."/>
            <person name="Ezra D."/>
            <person name="Gonzalez J."/>
            <person name="Henrissat B."/>
            <person name="Kuo A."/>
            <person name="Liang C."/>
            <person name="Lipzen A."/>
            <person name="Lutzoni F."/>
            <person name="Magnuson J."/>
            <person name="Mondo S."/>
            <person name="Nolan M."/>
            <person name="Ohm R."/>
            <person name="Pangilinan J."/>
            <person name="Park H.-J."/>
            <person name="Ramirez L."/>
            <person name="Alfaro M."/>
            <person name="Sun H."/>
            <person name="Tritt A."/>
            <person name="Yoshinaga Y."/>
            <person name="Zwiers L.-H."/>
            <person name="Turgeon B."/>
            <person name="Goodwin S."/>
            <person name="Spatafora J."/>
            <person name="Crous P."/>
            <person name="Grigoriev I."/>
        </authorList>
    </citation>
    <scope>NUCLEOTIDE SEQUENCE</scope>
    <source>
        <strain evidence="1">ATCC 16933</strain>
    </source>
</reference>
<accession>A0A6A6P6B9</accession>
<protein>
    <submittedName>
        <fullName evidence="1">Uncharacterized protein</fullName>
    </submittedName>
</protein>
<dbReference type="EMBL" id="MU001675">
    <property type="protein sequence ID" value="KAF2459545.1"/>
    <property type="molecule type" value="Genomic_DNA"/>
</dbReference>
<dbReference type="AlphaFoldDB" id="A0A6A6P6B9"/>
<sequence>MGPCSCGAGECRKAYPSHTVEDLDCSIRIRMRGQEFLERRVANPASMFRVCLMETPLHLFPEKSAQADEKAY</sequence>
<evidence type="ECO:0000313" key="1">
    <source>
        <dbReference type="EMBL" id="KAF2459545.1"/>
    </source>
</evidence>
<dbReference type="Proteomes" id="UP000799766">
    <property type="component" value="Unassembled WGS sequence"/>
</dbReference>
<gene>
    <name evidence="1" type="ORF">BDY21DRAFT_338538</name>
</gene>
<keyword evidence="2" id="KW-1185">Reference proteome</keyword>